<keyword evidence="1" id="KW-1133">Transmembrane helix</keyword>
<feature type="transmembrane region" description="Helical" evidence="1">
    <location>
        <begin position="84"/>
        <end position="102"/>
    </location>
</feature>
<dbReference type="InterPro" id="IPR051790">
    <property type="entry name" value="Cytochrome_c-biogenesis_DsbD"/>
</dbReference>
<keyword evidence="3" id="KW-1185">Reference proteome</keyword>
<dbReference type="Proteomes" id="UP000831768">
    <property type="component" value="Chromosome"/>
</dbReference>
<dbReference type="GeneID" id="71928594"/>
<name>A0A8U0A068_9EURY</name>
<dbReference type="RefSeq" id="WP_247993163.1">
    <property type="nucleotide sequence ID" value="NZ_CP096019.1"/>
</dbReference>
<proteinExistence type="predicted"/>
<accession>A0A8U0A068</accession>
<keyword evidence="1" id="KW-0812">Transmembrane</keyword>
<evidence type="ECO:0000313" key="2">
    <source>
        <dbReference type="EMBL" id="UPM42490.1"/>
    </source>
</evidence>
<protein>
    <submittedName>
        <fullName evidence="2">Cytochrome C biogenesis protein</fullName>
    </submittedName>
</protein>
<sequence>MIGSATFTGALVFAVTGGIATFFAPCAFPLLPGYVGYFLHHEDTRRTGVVFPAVLAATSALTVLGGIGVVGFTLGRTVLQHLPLLEPIVGIALIAFGVLLLSGHAPELRIQLPERSGSVLGFGLFGAAYAAAAAGCVVPVLLGVLTQALAFPPLQATIIFGAYALAVALPLVGMTLLATVGTDVWRQLGHFTDHFQTIAAVAMILAGIGQLYLSVVVLDVLSLLPATTLVR</sequence>
<reference evidence="2" key="1">
    <citation type="submission" date="2022-04" db="EMBL/GenBank/DDBJ databases">
        <title>Halocatena sp. nov., isolated from a salt lake.</title>
        <authorList>
            <person name="Cui H.-L."/>
        </authorList>
    </citation>
    <scope>NUCLEOTIDE SEQUENCE</scope>
    <source>
        <strain evidence="2">AD-1</strain>
    </source>
</reference>
<feature type="transmembrane region" description="Helical" evidence="1">
    <location>
        <begin position="50"/>
        <end position="72"/>
    </location>
</feature>
<feature type="transmembrane region" description="Helical" evidence="1">
    <location>
        <begin position="7"/>
        <end position="30"/>
    </location>
</feature>
<feature type="transmembrane region" description="Helical" evidence="1">
    <location>
        <begin position="198"/>
        <end position="224"/>
    </location>
</feature>
<dbReference type="PANTHER" id="PTHR31272:SF9">
    <property type="entry name" value="BLL1027 PROTEIN"/>
    <property type="match status" value="1"/>
</dbReference>
<dbReference type="EMBL" id="CP096019">
    <property type="protein sequence ID" value="UPM42490.1"/>
    <property type="molecule type" value="Genomic_DNA"/>
</dbReference>
<gene>
    <name evidence="2" type="ORF">MW046_11065</name>
</gene>
<feature type="transmembrane region" description="Helical" evidence="1">
    <location>
        <begin position="122"/>
        <end position="145"/>
    </location>
</feature>
<feature type="transmembrane region" description="Helical" evidence="1">
    <location>
        <begin position="157"/>
        <end position="178"/>
    </location>
</feature>
<evidence type="ECO:0000313" key="3">
    <source>
        <dbReference type="Proteomes" id="UP000831768"/>
    </source>
</evidence>
<keyword evidence="1" id="KW-0472">Membrane</keyword>
<dbReference type="AlphaFoldDB" id="A0A8U0A068"/>
<dbReference type="PANTHER" id="PTHR31272">
    <property type="entry name" value="CYTOCHROME C-TYPE BIOGENESIS PROTEIN HI_1454-RELATED"/>
    <property type="match status" value="1"/>
</dbReference>
<dbReference type="KEGG" id="haad:MW046_11065"/>
<evidence type="ECO:0000256" key="1">
    <source>
        <dbReference type="SAM" id="Phobius"/>
    </source>
</evidence>
<organism evidence="2 3">
    <name type="scientific">Halocatena salina</name>
    <dbReference type="NCBI Taxonomy" id="2934340"/>
    <lineage>
        <taxon>Archaea</taxon>
        <taxon>Methanobacteriati</taxon>
        <taxon>Methanobacteriota</taxon>
        <taxon>Stenosarchaea group</taxon>
        <taxon>Halobacteria</taxon>
        <taxon>Halobacteriales</taxon>
        <taxon>Natronomonadaceae</taxon>
        <taxon>Halocatena</taxon>
    </lineage>
</organism>